<evidence type="ECO:0000313" key="4">
    <source>
        <dbReference type="Proteomes" id="UP000317716"/>
    </source>
</evidence>
<organism evidence="3 4">
    <name type="scientific">Eiseniibacteriota bacterium</name>
    <dbReference type="NCBI Taxonomy" id="2212470"/>
    <lineage>
        <taxon>Bacteria</taxon>
        <taxon>Candidatus Eiseniibacteriota</taxon>
    </lineage>
</organism>
<feature type="transmembrane region" description="Helical" evidence="1">
    <location>
        <begin position="118"/>
        <end position="137"/>
    </location>
</feature>
<sequence length="383" mass="39403">MRVIRFGPALLCAAVALAIPAPAAVHAALFGLAFGVVPGVLAARRLVPGASPAVRAMFALALSPFLAAAPAALIVLSGVPVALAARAVAAATALLALLDGLRPSAPAASDVDDRPACIAATLFTALVLGLLAGNPFLPPRSDGWFHAAVTLQIAGRGLPVEDPAFAGLPLLYFWGPALWSALWLALDPRLAVWTPWIAFNLAAAFATLLGIVALARRLGAAPRAQALAASLAVLGYAPFAWLMVAARASAGEVRGIPELRRLLTLGVDPALHALDPGVLHVSLLFFGDKFLVLTPFALGLALFAAFVLALLELIERPDARATAALAAVLCATLFTHTLVGLTCALLAGLWWLWGLARATRGEEDARRALVPLALAVALAGLVL</sequence>
<comment type="caution">
    <text evidence="3">The sequence shown here is derived from an EMBL/GenBank/DDBJ whole genome shotgun (WGS) entry which is preliminary data.</text>
</comment>
<evidence type="ECO:0000256" key="1">
    <source>
        <dbReference type="SAM" id="Phobius"/>
    </source>
</evidence>
<dbReference type="AlphaFoldDB" id="A0A538SJR2"/>
<feature type="transmembrane region" description="Helical" evidence="1">
    <location>
        <begin position="226"/>
        <end position="244"/>
    </location>
</feature>
<feature type="transmembrane region" description="Helical" evidence="1">
    <location>
        <begin position="323"/>
        <end position="353"/>
    </location>
</feature>
<dbReference type="Proteomes" id="UP000317716">
    <property type="component" value="Unassembled WGS sequence"/>
</dbReference>
<feature type="transmembrane region" description="Helical" evidence="1">
    <location>
        <begin position="290"/>
        <end position="311"/>
    </location>
</feature>
<evidence type="ECO:0000256" key="2">
    <source>
        <dbReference type="SAM" id="SignalP"/>
    </source>
</evidence>
<keyword evidence="1" id="KW-1133">Transmembrane helix</keyword>
<feature type="transmembrane region" description="Helical" evidence="1">
    <location>
        <begin position="56"/>
        <end position="76"/>
    </location>
</feature>
<keyword evidence="2" id="KW-0732">Signal</keyword>
<name>A0A538SJR2_UNCEI</name>
<feature type="non-terminal residue" evidence="3">
    <location>
        <position position="383"/>
    </location>
</feature>
<accession>A0A538SJR2</accession>
<feature type="transmembrane region" description="Helical" evidence="1">
    <location>
        <begin position="165"/>
        <end position="186"/>
    </location>
</feature>
<feature type="signal peptide" evidence="2">
    <location>
        <begin position="1"/>
        <end position="27"/>
    </location>
</feature>
<keyword evidence="1" id="KW-0812">Transmembrane</keyword>
<reference evidence="3 4" key="1">
    <citation type="journal article" date="2019" name="Nat. Microbiol.">
        <title>Mediterranean grassland soil C-N compound turnover is dependent on rainfall and depth, and is mediated by genomically divergent microorganisms.</title>
        <authorList>
            <person name="Diamond S."/>
            <person name="Andeer P.F."/>
            <person name="Li Z."/>
            <person name="Crits-Christoph A."/>
            <person name="Burstein D."/>
            <person name="Anantharaman K."/>
            <person name="Lane K.R."/>
            <person name="Thomas B.C."/>
            <person name="Pan C."/>
            <person name="Northen T.R."/>
            <person name="Banfield J.F."/>
        </authorList>
    </citation>
    <scope>NUCLEOTIDE SEQUENCE [LARGE SCALE GENOMIC DNA]</scope>
    <source>
        <strain evidence="3">WS_2</strain>
    </source>
</reference>
<feature type="transmembrane region" description="Helical" evidence="1">
    <location>
        <begin position="81"/>
        <end position="98"/>
    </location>
</feature>
<evidence type="ECO:0000313" key="3">
    <source>
        <dbReference type="EMBL" id="TMQ51601.1"/>
    </source>
</evidence>
<gene>
    <name evidence="3" type="ORF">E6K72_10255</name>
</gene>
<feature type="transmembrane region" description="Helical" evidence="1">
    <location>
        <begin position="192"/>
        <end position="214"/>
    </location>
</feature>
<proteinExistence type="predicted"/>
<feature type="chain" id="PRO_5022005428" description="DUF2029 domain-containing protein" evidence="2">
    <location>
        <begin position="28"/>
        <end position="383"/>
    </location>
</feature>
<dbReference type="EMBL" id="VBOS01000367">
    <property type="protein sequence ID" value="TMQ51601.1"/>
    <property type="molecule type" value="Genomic_DNA"/>
</dbReference>
<evidence type="ECO:0008006" key="5">
    <source>
        <dbReference type="Google" id="ProtNLM"/>
    </source>
</evidence>
<keyword evidence="1" id="KW-0472">Membrane</keyword>
<protein>
    <recommendedName>
        <fullName evidence="5">DUF2029 domain-containing protein</fullName>
    </recommendedName>
</protein>